<protein>
    <submittedName>
        <fullName evidence="2">Uncharacterized protein</fullName>
    </submittedName>
</protein>
<dbReference type="AlphaFoldDB" id="A0A162GN77"/>
<gene>
    <name evidence="2" type="ORF">AZI87_04730</name>
</gene>
<dbReference type="RefSeq" id="WP_063205244.1">
    <property type="nucleotide sequence ID" value="NZ_LUKD01000001.1"/>
</dbReference>
<keyword evidence="1" id="KW-1133">Transmembrane helix</keyword>
<feature type="transmembrane region" description="Helical" evidence="1">
    <location>
        <begin position="45"/>
        <end position="67"/>
    </location>
</feature>
<feature type="transmembrane region" description="Helical" evidence="1">
    <location>
        <begin position="6"/>
        <end position="24"/>
    </location>
</feature>
<name>A0A162GN77_BDEBC</name>
<evidence type="ECO:0000256" key="1">
    <source>
        <dbReference type="SAM" id="Phobius"/>
    </source>
</evidence>
<proteinExistence type="predicted"/>
<dbReference type="Proteomes" id="UP000075799">
    <property type="component" value="Unassembled WGS sequence"/>
</dbReference>
<evidence type="ECO:0000313" key="3">
    <source>
        <dbReference type="Proteomes" id="UP000075799"/>
    </source>
</evidence>
<evidence type="ECO:0000313" key="2">
    <source>
        <dbReference type="EMBL" id="KYG68551.1"/>
    </source>
</evidence>
<keyword evidence="1" id="KW-0472">Membrane</keyword>
<sequence length="75" mass="8541">MKTSELVGMIALLLIWAFALVPAIRNLKLIYTNEFIPRISEGRRNLLLIFYAIGFLGIFLGAAFFIYKIQDALFS</sequence>
<reference evidence="2 3" key="1">
    <citation type="submission" date="2016-03" db="EMBL/GenBank/DDBJ databases">
        <authorList>
            <person name="Ploux O."/>
        </authorList>
    </citation>
    <scope>NUCLEOTIDE SEQUENCE [LARGE SCALE GENOMIC DNA]</scope>
    <source>
        <strain evidence="2 3">EC13</strain>
    </source>
</reference>
<organism evidence="2 3">
    <name type="scientific">Bdellovibrio bacteriovorus</name>
    <dbReference type="NCBI Taxonomy" id="959"/>
    <lineage>
        <taxon>Bacteria</taxon>
        <taxon>Pseudomonadati</taxon>
        <taxon>Bdellovibrionota</taxon>
        <taxon>Bdellovibrionia</taxon>
        <taxon>Bdellovibrionales</taxon>
        <taxon>Pseudobdellovibrionaceae</taxon>
        <taxon>Bdellovibrio</taxon>
    </lineage>
</organism>
<accession>A0A162GN77</accession>
<comment type="caution">
    <text evidence="2">The sequence shown here is derived from an EMBL/GenBank/DDBJ whole genome shotgun (WGS) entry which is preliminary data.</text>
</comment>
<dbReference type="EMBL" id="LUKD01000001">
    <property type="protein sequence ID" value="KYG68551.1"/>
    <property type="molecule type" value="Genomic_DNA"/>
</dbReference>
<keyword evidence="1" id="KW-0812">Transmembrane</keyword>